<dbReference type="PIRSF" id="PIRSF003128">
    <property type="entry name" value="RecN"/>
    <property type="match status" value="1"/>
</dbReference>
<dbReference type="KEGG" id="lcu:PL11_008785"/>
<reference evidence="11 12" key="1">
    <citation type="journal article" date="2015" name="Genome Announc.">
        <title>Genome Sequence of Lactobacillus curieae CCTCC M 2011381T, a Novel Producer of Gamma-aminobutyric Acid.</title>
        <authorList>
            <person name="Wang Y."/>
            <person name="Wang Y."/>
            <person name="Lang C."/>
            <person name="Wei D."/>
            <person name="Xu P."/>
            <person name="Xie J."/>
        </authorList>
    </citation>
    <scope>NUCLEOTIDE SEQUENCE [LARGE SCALE GENOMIC DNA]</scope>
    <source>
        <strain evidence="11 12">CCTCC M 2011381</strain>
    </source>
</reference>
<dbReference type="OrthoDB" id="9806954at2"/>
<evidence type="ECO:0000313" key="11">
    <source>
        <dbReference type="EMBL" id="AQW22006.1"/>
    </source>
</evidence>
<dbReference type="Pfam" id="PF02463">
    <property type="entry name" value="SMC_N"/>
    <property type="match status" value="1"/>
</dbReference>
<accession>A0A1S6QK93</accession>
<keyword evidence="5 9" id="KW-0227">DNA damage</keyword>
<keyword evidence="7 9" id="KW-0234">DNA repair</keyword>
<gene>
    <name evidence="11" type="ORF">PL11_008785</name>
</gene>
<organism evidence="11 12">
    <name type="scientific">Lentilactobacillus curieae</name>
    <dbReference type="NCBI Taxonomy" id="1138822"/>
    <lineage>
        <taxon>Bacteria</taxon>
        <taxon>Bacillati</taxon>
        <taxon>Bacillota</taxon>
        <taxon>Bacilli</taxon>
        <taxon>Lactobacillales</taxon>
        <taxon>Lactobacillaceae</taxon>
        <taxon>Lentilactobacillus</taxon>
    </lineage>
</organism>
<dbReference type="FunFam" id="3.40.50.300:FF:000319">
    <property type="entry name" value="DNA repair protein RecN"/>
    <property type="match status" value="1"/>
</dbReference>
<dbReference type="PANTHER" id="PTHR11059:SF0">
    <property type="entry name" value="DNA REPAIR PROTEIN RECN"/>
    <property type="match status" value="1"/>
</dbReference>
<proteinExistence type="inferred from homology"/>
<keyword evidence="4" id="KW-0547">Nucleotide-binding</keyword>
<name>A0A1S6QK93_9LACO</name>
<comment type="similarity">
    <text evidence="2 9">Belongs to the RecN family.</text>
</comment>
<evidence type="ECO:0000256" key="1">
    <source>
        <dbReference type="ARBA" id="ARBA00003618"/>
    </source>
</evidence>
<dbReference type="InterPro" id="IPR004604">
    <property type="entry name" value="DNA_recomb/repair_RecN"/>
</dbReference>
<dbReference type="GO" id="GO:0006310">
    <property type="term" value="P:DNA recombination"/>
    <property type="evidence" value="ECO:0007669"/>
    <property type="project" value="InterPro"/>
</dbReference>
<dbReference type="CDD" id="cd03241">
    <property type="entry name" value="ABC_RecN"/>
    <property type="match status" value="2"/>
</dbReference>
<dbReference type="EMBL" id="CP018906">
    <property type="protein sequence ID" value="AQW22006.1"/>
    <property type="molecule type" value="Genomic_DNA"/>
</dbReference>
<dbReference type="AlphaFoldDB" id="A0A1S6QK93"/>
<keyword evidence="6" id="KW-0067">ATP-binding</keyword>
<dbReference type="InterPro" id="IPR027417">
    <property type="entry name" value="P-loop_NTPase"/>
</dbReference>
<evidence type="ECO:0000256" key="2">
    <source>
        <dbReference type="ARBA" id="ARBA00009441"/>
    </source>
</evidence>
<dbReference type="GO" id="GO:0005524">
    <property type="term" value="F:ATP binding"/>
    <property type="evidence" value="ECO:0007669"/>
    <property type="project" value="UniProtKB-KW"/>
</dbReference>
<dbReference type="InterPro" id="IPR003395">
    <property type="entry name" value="RecF/RecN/SMC_N"/>
</dbReference>
<feature type="domain" description="RecF/RecN/SMC N-terminal" evidence="10">
    <location>
        <begin position="2"/>
        <end position="511"/>
    </location>
</feature>
<dbReference type="eggNOG" id="COG0497">
    <property type="taxonomic scope" value="Bacteria"/>
</dbReference>
<evidence type="ECO:0000256" key="6">
    <source>
        <dbReference type="ARBA" id="ARBA00022840"/>
    </source>
</evidence>
<dbReference type="Proteomes" id="UP000030361">
    <property type="component" value="Chromosome"/>
</dbReference>
<sequence length="569" mass="63685">MLLELSITDFAIIEHLDVDFQSGMTVLTGETGAGKSIIIDAVSLLAGSRGSKDFIRTGAKKAIISGNFVLDERNPTYGVLDELEIEHDDGSVVIERELFENGRNSCRVNGRMVNISTLRRIGETIVDIQGQNDHQELMNPDRHIFLLDEFGEDKLTNLLEKYHAEYSTYLKLKAINDKKNQNEKEWAQRLDMLKFQINEIDAANLVAGEEEDLVAQRDRLNNFQRIHDALVTSYESLNSDESSALDGVGTAMSSMQSVEDLDPDFKQISEDVSGAFYSLQDAVSLLSDQISNLEFNQDTLDEVEQRLNLISQLEKKYGDTVNQILEYRESISDELDQMQGNAAEDDDLADRLEKSKQMLIKLAKQISDKRKVIAKSLELGVQKQLADLFMEKAVFEVNITDATSLTRTGMDNVEFFIQTNPGEKMLPLVKSASGGELSRIMLALKTIFAKAAGVTSIIFDEVDTGVSGRVAQAIANKIYTISTKSQVLCITHLPQVAAMSDQHYFISKQTSENRTMTHLQELSSKDRIGELSRMLAGTEVTKITTEHADELLKLASHERDVIRKELKKK</sequence>
<evidence type="ECO:0000256" key="3">
    <source>
        <dbReference type="ARBA" id="ARBA00021315"/>
    </source>
</evidence>
<protein>
    <recommendedName>
        <fullName evidence="3 9">DNA repair protein RecN</fullName>
    </recommendedName>
    <alternativeName>
        <fullName evidence="8 9">Recombination protein N</fullName>
    </alternativeName>
</protein>
<evidence type="ECO:0000256" key="4">
    <source>
        <dbReference type="ARBA" id="ARBA00022741"/>
    </source>
</evidence>
<evidence type="ECO:0000256" key="9">
    <source>
        <dbReference type="PIRNR" id="PIRNR003128"/>
    </source>
</evidence>
<evidence type="ECO:0000259" key="10">
    <source>
        <dbReference type="Pfam" id="PF02463"/>
    </source>
</evidence>
<evidence type="ECO:0000313" key="12">
    <source>
        <dbReference type="Proteomes" id="UP000030361"/>
    </source>
</evidence>
<evidence type="ECO:0000256" key="7">
    <source>
        <dbReference type="ARBA" id="ARBA00023204"/>
    </source>
</evidence>
<dbReference type="GO" id="GO:0006281">
    <property type="term" value="P:DNA repair"/>
    <property type="evidence" value="ECO:0007669"/>
    <property type="project" value="UniProtKB-KW"/>
</dbReference>
<comment type="function">
    <text evidence="1 9">May be involved in recombinational repair of damaged DNA.</text>
</comment>
<dbReference type="GO" id="GO:0009432">
    <property type="term" value="P:SOS response"/>
    <property type="evidence" value="ECO:0007669"/>
    <property type="project" value="TreeGrafter"/>
</dbReference>
<dbReference type="GO" id="GO:0043590">
    <property type="term" value="C:bacterial nucleoid"/>
    <property type="evidence" value="ECO:0007669"/>
    <property type="project" value="TreeGrafter"/>
</dbReference>
<dbReference type="SUPFAM" id="SSF52540">
    <property type="entry name" value="P-loop containing nucleoside triphosphate hydrolases"/>
    <property type="match status" value="1"/>
</dbReference>
<dbReference type="PANTHER" id="PTHR11059">
    <property type="entry name" value="DNA REPAIR PROTEIN RECN"/>
    <property type="match status" value="1"/>
</dbReference>
<keyword evidence="12" id="KW-1185">Reference proteome</keyword>
<dbReference type="NCBIfam" id="TIGR00634">
    <property type="entry name" value="recN"/>
    <property type="match status" value="1"/>
</dbReference>
<evidence type="ECO:0000256" key="5">
    <source>
        <dbReference type="ARBA" id="ARBA00022763"/>
    </source>
</evidence>
<dbReference type="Gene3D" id="3.40.50.300">
    <property type="entry name" value="P-loop containing nucleotide triphosphate hydrolases"/>
    <property type="match status" value="2"/>
</dbReference>
<evidence type="ECO:0000256" key="8">
    <source>
        <dbReference type="ARBA" id="ARBA00033408"/>
    </source>
</evidence>
<dbReference type="RefSeq" id="WP_035167242.1">
    <property type="nucleotide sequence ID" value="NZ_CP018906.1"/>
</dbReference>
<dbReference type="FunFam" id="3.40.50.300:FF:000356">
    <property type="entry name" value="DNA repair protein RecN"/>
    <property type="match status" value="1"/>
</dbReference>